<evidence type="ECO:0000256" key="4">
    <source>
        <dbReference type="SAM" id="MobiDB-lite"/>
    </source>
</evidence>
<gene>
    <name evidence="6" type="ORF">IAA55_06365</name>
</gene>
<comment type="caution">
    <text evidence="6">The sequence shown here is derived from an EMBL/GenBank/DDBJ whole genome shotgun (WGS) entry which is preliminary data.</text>
</comment>
<dbReference type="PRINTS" id="PR00032">
    <property type="entry name" value="HTHARAC"/>
</dbReference>
<dbReference type="InterPro" id="IPR018062">
    <property type="entry name" value="HTH_AraC-typ_CS"/>
</dbReference>
<dbReference type="PROSITE" id="PS01124">
    <property type="entry name" value="HTH_ARAC_FAMILY_2"/>
    <property type="match status" value="1"/>
</dbReference>
<dbReference type="Pfam" id="PF02311">
    <property type="entry name" value="AraC_binding"/>
    <property type="match status" value="1"/>
</dbReference>
<evidence type="ECO:0000313" key="7">
    <source>
        <dbReference type="Proteomes" id="UP000823912"/>
    </source>
</evidence>
<evidence type="ECO:0000256" key="3">
    <source>
        <dbReference type="ARBA" id="ARBA00023163"/>
    </source>
</evidence>
<dbReference type="GO" id="GO:0003700">
    <property type="term" value="F:DNA-binding transcription factor activity"/>
    <property type="evidence" value="ECO:0007669"/>
    <property type="project" value="InterPro"/>
</dbReference>
<dbReference type="Gene3D" id="1.10.10.60">
    <property type="entry name" value="Homeodomain-like"/>
    <property type="match status" value="2"/>
</dbReference>
<evidence type="ECO:0000256" key="2">
    <source>
        <dbReference type="ARBA" id="ARBA00023125"/>
    </source>
</evidence>
<dbReference type="Pfam" id="PF12833">
    <property type="entry name" value="HTH_18"/>
    <property type="match status" value="1"/>
</dbReference>
<accession>A0A9D1E9H9</accession>
<evidence type="ECO:0000259" key="5">
    <source>
        <dbReference type="PROSITE" id="PS01124"/>
    </source>
</evidence>
<reference evidence="6" key="2">
    <citation type="journal article" date="2021" name="PeerJ">
        <title>Extensive microbial diversity within the chicken gut microbiome revealed by metagenomics and culture.</title>
        <authorList>
            <person name="Gilroy R."/>
            <person name="Ravi A."/>
            <person name="Getino M."/>
            <person name="Pursley I."/>
            <person name="Horton D.L."/>
            <person name="Alikhan N.F."/>
            <person name="Baker D."/>
            <person name="Gharbi K."/>
            <person name="Hall N."/>
            <person name="Watson M."/>
            <person name="Adriaenssens E.M."/>
            <person name="Foster-Nyarko E."/>
            <person name="Jarju S."/>
            <person name="Secka A."/>
            <person name="Antonio M."/>
            <person name="Oren A."/>
            <person name="Chaudhuri R.R."/>
            <person name="La Ragione R."/>
            <person name="Hildebrand F."/>
            <person name="Pallen M.J."/>
        </authorList>
    </citation>
    <scope>NUCLEOTIDE SEQUENCE</scope>
    <source>
        <strain evidence="6">ChiSjej5B23-6657</strain>
    </source>
</reference>
<dbReference type="GO" id="GO:0043565">
    <property type="term" value="F:sequence-specific DNA binding"/>
    <property type="evidence" value="ECO:0007669"/>
    <property type="project" value="InterPro"/>
</dbReference>
<evidence type="ECO:0000256" key="1">
    <source>
        <dbReference type="ARBA" id="ARBA00023015"/>
    </source>
</evidence>
<proteinExistence type="predicted"/>
<feature type="domain" description="HTH araC/xylS-type" evidence="5">
    <location>
        <begin position="204"/>
        <end position="302"/>
    </location>
</feature>
<organism evidence="6 7">
    <name type="scientific">Candidatus Pullilachnospira gallistercoris</name>
    <dbReference type="NCBI Taxonomy" id="2840911"/>
    <lineage>
        <taxon>Bacteria</taxon>
        <taxon>Bacillati</taxon>
        <taxon>Bacillota</taxon>
        <taxon>Clostridia</taxon>
        <taxon>Lachnospirales</taxon>
        <taxon>Lachnospiraceae</taxon>
        <taxon>Lachnospiraceae incertae sedis</taxon>
        <taxon>Candidatus Pullilachnospira</taxon>
    </lineage>
</organism>
<dbReference type="SUPFAM" id="SSF46689">
    <property type="entry name" value="Homeodomain-like"/>
    <property type="match status" value="1"/>
</dbReference>
<keyword evidence="1" id="KW-0805">Transcription regulation</keyword>
<dbReference type="Proteomes" id="UP000823912">
    <property type="component" value="Unassembled WGS sequence"/>
</dbReference>
<dbReference type="PANTHER" id="PTHR43280:SF28">
    <property type="entry name" value="HTH-TYPE TRANSCRIPTIONAL ACTIVATOR RHAS"/>
    <property type="match status" value="1"/>
</dbReference>
<sequence>MKKSVRKIKTIDQNTTVLRADDSEEVNYNFPGFPAYIRRGLLSHYPDYSFISHWHEDLEFIVVFSGEMQYNVNGEILTLQAGEGLVVSSRQLHYGFSDEHRECDFLCVLLHPLLFCSTPAVEQAYIAPLRDAPPFAWLKLRKEQEWQQELMSLLIQMDEKSQEPHPLLALQSLGFAVWDLLFSHTLGENTTEKKHVPRQLTALKDMLHFIQVHYDDKISLEEIADAGHVCKSSCNEIFHHYLQQSPIACLIDHRLRKSAELLEQTDLTVLEISTASGFSSASYFTKTFRERFGLSPREYRRRRGNPIPSAAQNPPSPRKS</sequence>
<dbReference type="Gene3D" id="2.60.120.10">
    <property type="entry name" value="Jelly Rolls"/>
    <property type="match status" value="1"/>
</dbReference>
<feature type="region of interest" description="Disordered" evidence="4">
    <location>
        <begin position="299"/>
        <end position="320"/>
    </location>
</feature>
<dbReference type="PROSITE" id="PS00041">
    <property type="entry name" value="HTH_ARAC_FAMILY_1"/>
    <property type="match status" value="1"/>
</dbReference>
<dbReference type="AlphaFoldDB" id="A0A9D1E9H9"/>
<reference evidence="6" key="1">
    <citation type="submission" date="2020-10" db="EMBL/GenBank/DDBJ databases">
        <authorList>
            <person name="Gilroy R."/>
        </authorList>
    </citation>
    <scope>NUCLEOTIDE SEQUENCE</scope>
    <source>
        <strain evidence="6">ChiSjej5B23-6657</strain>
    </source>
</reference>
<dbReference type="InterPro" id="IPR020449">
    <property type="entry name" value="Tscrpt_reg_AraC-type_HTH"/>
</dbReference>
<evidence type="ECO:0000313" key="6">
    <source>
        <dbReference type="EMBL" id="HIR70885.1"/>
    </source>
</evidence>
<name>A0A9D1E9H9_9FIRM</name>
<dbReference type="SMART" id="SM00342">
    <property type="entry name" value="HTH_ARAC"/>
    <property type="match status" value="1"/>
</dbReference>
<dbReference type="SUPFAM" id="SSF51182">
    <property type="entry name" value="RmlC-like cupins"/>
    <property type="match status" value="1"/>
</dbReference>
<keyword evidence="2" id="KW-0238">DNA-binding</keyword>
<keyword evidence="3" id="KW-0804">Transcription</keyword>
<dbReference type="CDD" id="cd02209">
    <property type="entry name" value="cupin_XRE_C"/>
    <property type="match status" value="1"/>
</dbReference>
<dbReference type="InterPro" id="IPR018060">
    <property type="entry name" value="HTH_AraC"/>
</dbReference>
<protein>
    <submittedName>
        <fullName evidence="6">AraC family transcriptional regulator</fullName>
    </submittedName>
</protein>
<dbReference type="InterPro" id="IPR003313">
    <property type="entry name" value="AraC-bd"/>
</dbReference>
<dbReference type="InterPro" id="IPR009057">
    <property type="entry name" value="Homeodomain-like_sf"/>
</dbReference>
<dbReference type="InterPro" id="IPR014710">
    <property type="entry name" value="RmlC-like_jellyroll"/>
</dbReference>
<dbReference type="PANTHER" id="PTHR43280">
    <property type="entry name" value="ARAC-FAMILY TRANSCRIPTIONAL REGULATOR"/>
    <property type="match status" value="1"/>
</dbReference>
<dbReference type="InterPro" id="IPR011051">
    <property type="entry name" value="RmlC_Cupin_sf"/>
</dbReference>
<dbReference type="EMBL" id="DVHM01000101">
    <property type="protein sequence ID" value="HIR70885.1"/>
    <property type="molecule type" value="Genomic_DNA"/>
</dbReference>